<dbReference type="GO" id="GO:0006284">
    <property type="term" value="P:base-excision repair"/>
    <property type="evidence" value="ECO:0007669"/>
    <property type="project" value="TreeGrafter"/>
</dbReference>
<dbReference type="GO" id="GO:0008081">
    <property type="term" value="F:phosphoric diester hydrolase activity"/>
    <property type="evidence" value="ECO:0007669"/>
    <property type="project" value="TreeGrafter"/>
</dbReference>
<evidence type="ECO:0000256" key="1">
    <source>
        <dbReference type="ARBA" id="ARBA00001947"/>
    </source>
</evidence>
<gene>
    <name evidence="11" type="ORF">BGT96224V2_LOCUS6484</name>
</gene>
<comment type="cofactor">
    <cofactor evidence="1">
        <name>Zn(2+)</name>
        <dbReference type="ChEBI" id="CHEBI:29105"/>
    </cofactor>
</comment>
<dbReference type="SUPFAM" id="SSF51658">
    <property type="entry name" value="Xylose isomerase-like"/>
    <property type="match status" value="1"/>
</dbReference>
<dbReference type="Gene3D" id="3.20.20.150">
    <property type="entry name" value="Divalent-metal-dependent TIM barrel enzymes"/>
    <property type="match status" value="1"/>
</dbReference>
<feature type="region of interest" description="Disordered" evidence="9">
    <location>
        <begin position="397"/>
        <end position="443"/>
    </location>
</feature>
<evidence type="ECO:0000313" key="11">
    <source>
        <dbReference type="EMBL" id="SUZ13356.1"/>
    </source>
</evidence>
<keyword evidence="5" id="KW-0227">DNA damage</keyword>
<dbReference type="GO" id="GO:0003906">
    <property type="term" value="F:DNA-(apurinic or apyrimidinic site) endonuclease activity"/>
    <property type="evidence" value="ECO:0007669"/>
    <property type="project" value="TreeGrafter"/>
</dbReference>
<dbReference type="PANTHER" id="PTHR21445">
    <property type="entry name" value="ENDONUCLEASE IV ENDODEOXYRIBONUCLEASE IV"/>
    <property type="match status" value="1"/>
</dbReference>
<dbReference type="InterPro" id="IPR013022">
    <property type="entry name" value="Xyl_isomerase-like_TIM-brl"/>
</dbReference>
<evidence type="ECO:0000256" key="7">
    <source>
        <dbReference type="ARBA" id="ARBA00022833"/>
    </source>
</evidence>
<feature type="region of interest" description="Disordered" evidence="9">
    <location>
        <begin position="1"/>
        <end position="59"/>
    </location>
</feature>
<dbReference type="CDD" id="cd00019">
    <property type="entry name" value="AP2Ec"/>
    <property type="match status" value="1"/>
</dbReference>
<keyword evidence="7" id="KW-0862">Zinc</keyword>
<keyword evidence="4" id="KW-0479">Metal-binding</keyword>
<dbReference type="OrthoDB" id="7663182at2759"/>
<evidence type="ECO:0000259" key="10">
    <source>
        <dbReference type="Pfam" id="PF01261"/>
    </source>
</evidence>
<keyword evidence="8" id="KW-0234">DNA repair</keyword>
<feature type="non-terminal residue" evidence="11">
    <location>
        <position position="443"/>
    </location>
</feature>
<proteinExistence type="inferred from homology"/>
<dbReference type="GO" id="GO:0008270">
    <property type="term" value="F:zinc ion binding"/>
    <property type="evidence" value="ECO:0007669"/>
    <property type="project" value="InterPro"/>
</dbReference>
<evidence type="ECO:0000256" key="2">
    <source>
        <dbReference type="ARBA" id="ARBA00005340"/>
    </source>
</evidence>
<reference evidence="11" key="1">
    <citation type="submission" date="2018-07" db="EMBL/GenBank/DDBJ databases">
        <authorList>
            <person name="Quirk P.G."/>
            <person name="Krulwich T.A."/>
        </authorList>
    </citation>
    <scope>NUCLEOTIDE SEQUENCE</scope>
    <source>
        <strain evidence="11">96224</strain>
    </source>
</reference>
<dbReference type="InterPro" id="IPR018246">
    <property type="entry name" value="AP_endonuc_F2_Zn_BS"/>
</dbReference>
<sequence length="443" mass="49206">MAISRKRKVDEVGEANKKPTKSQSKSTVSCNHVTDAATDETNTRLRKKQKKVDKTEAQDMPLAPRTLVDTLKKPMLVGAHVSAAGGVQNSVKNALHIGGNAFALFLKSQRKWISPPLSTESRDQFKVQCLENSYDAAKHILPHGSYLVNLAQSDPEKAQQAYTNFVDDLHRCEELGIRLYNFHPGNSGKNQRHEAIQNIATQLNKAHKATKTVITLLENMAGAGNVIGSTWEDLRDIISLIDDKSRVGVCLDTCHTFAAGYDLRTPEAFEATMNRFSSIVGMPYLKALHLNDSKAPFSSNRDVHGNIGTGFLGLTAFHSVMNYGPFQGLPMILETPIDVKTAEGKTVEDKSIWAKEIRLLESLIDVDLDTETFKEESEKLQRLGATDRKKFQAQVEKKISEADKKQQKTLDMMLKGTKSKRKGKPKKDETELDSEDSDVGCKH</sequence>
<evidence type="ECO:0000256" key="8">
    <source>
        <dbReference type="ARBA" id="ARBA00023204"/>
    </source>
</evidence>
<dbReference type="FunFam" id="3.20.20.150:FF:000001">
    <property type="entry name" value="Probable endonuclease 4"/>
    <property type="match status" value="1"/>
</dbReference>
<dbReference type="PROSITE" id="PS51432">
    <property type="entry name" value="AP_NUCLEASE_F2_4"/>
    <property type="match status" value="1"/>
</dbReference>
<dbReference type="PANTHER" id="PTHR21445:SF0">
    <property type="entry name" value="APURINIC-APYRIMIDINIC ENDONUCLEASE"/>
    <property type="match status" value="1"/>
</dbReference>
<dbReference type="SMART" id="SM00518">
    <property type="entry name" value="AP2Ec"/>
    <property type="match status" value="1"/>
</dbReference>
<feature type="compositionally biased region" description="Basic and acidic residues" evidence="9">
    <location>
        <begin position="397"/>
        <end position="408"/>
    </location>
</feature>
<comment type="similarity">
    <text evidence="2">Belongs to the AP endonuclease 2 family.</text>
</comment>
<feature type="compositionally biased region" description="Acidic residues" evidence="9">
    <location>
        <begin position="430"/>
        <end position="443"/>
    </location>
</feature>
<dbReference type="Pfam" id="PF01261">
    <property type="entry name" value="AP_endonuc_2"/>
    <property type="match status" value="1"/>
</dbReference>
<evidence type="ECO:0000256" key="6">
    <source>
        <dbReference type="ARBA" id="ARBA00022801"/>
    </source>
</evidence>
<dbReference type="GO" id="GO:0005634">
    <property type="term" value="C:nucleus"/>
    <property type="evidence" value="ECO:0007669"/>
    <property type="project" value="TreeGrafter"/>
</dbReference>
<dbReference type="AlphaFoldDB" id="A0A381LJM0"/>
<organism evidence="11">
    <name type="scientific">Blumeria graminis f. sp. tritici 96224</name>
    <dbReference type="NCBI Taxonomy" id="1268274"/>
    <lineage>
        <taxon>Eukaryota</taxon>
        <taxon>Fungi</taxon>
        <taxon>Dikarya</taxon>
        <taxon>Ascomycota</taxon>
        <taxon>Pezizomycotina</taxon>
        <taxon>Leotiomycetes</taxon>
        <taxon>Erysiphales</taxon>
        <taxon>Erysiphaceae</taxon>
        <taxon>Blumeria</taxon>
    </lineage>
</organism>
<feature type="compositionally biased region" description="Basic and acidic residues" evidence="9">
    <location>
        <begin position="8"/>
        <end position="17"/>
    </location>
</feature>
<keyword evidence="6" id="KW-0378">Hydrolase</keyword>
<protein>
    <recommendedName>
        <fullName evidence="3">Apurinic-apyrimidinic endonuclease 1</fullName>
    </recommendedName>
</protein>
<feature type="compositionally biased region" description="Polar residues" evidence="9">
    <location>
        <begin position="21"/>
        <end position="32"/>
    </location>
</feature>
<evidence type="ECO:0000256" key="4">
    <source>
        <dbReference type="ARBA" id="ARBA00022723"/>
    </source>
</evidence>
<dbReference type="EMBL" id="UIGY01000231">
    <property type="protein sequence ID" value="SUZ13356.1"/>
    <property type="molecule type" value="Genomic_DNA"/>
</dbReference>
<name>A0A381LJM0_BLUGR</name>
<dbReference type="HAMAP" id="MF_00152">
    <property type="entry name" value="Nfo"/>
    <property type="match status" value="1"/>
</dbReference>
<dbReference type="NCBIfam" id="TIGR00587">
    <property type="entry name" value="nfo"/>
    <property type="match status" value="1"/>
</dbReference>
<dbReference type="InterPro" id="IPR001719">
    <property type="entry name" value="AP_endonuc_2"/>
</dbReference>
<dbReference type="GO" id="GO:0003677">
    <property type="term" value="F:DNA binding"/>
    <property type="evidence" value="ECO:0007669"/>
    <property type="project" value="InterPro"/>
</dbReference>
<dbReference type="NCBIfam" id="NF002199">
    <property type="entry name" value="PRK01060.1-4"/>
    <property type="match status" value="1"/>
</dbReference>
<evidence type="ECO:0000256" key="9">
    <source>
        <dbReference type="SAM" id="MobiDB-lite"/>
    </source>
</evidence>
<evidence type="ECO:0000256" key="3">
    <source>
        <dbReference type="ARBA" id="ARBA00021759"/>
    </source>
</evidence>
<dbReference type="InterPro" id="IPR036237">
    <property type="entry name" value="Xyl_isomerase-like_sf"/>
</dbReference>
<dbReference type="PROSITE" id="PS00730">
    <property type="entry name" value="AP_NUCLEASE_F2_2"/>
    <property type="match status" value="1"/>
</dbReference>
<accession>A0A381LJM0</accession>
<dbReference type="GO" id="GO:0005739">
    <property type="term" value="C:mitochondrion"/>
    <property type="evidence" value="ECO:0007669"/>
    <property type="project" value="TreeGrafter"/>
</dbReference>
<feature type="domain" description="Xylose isomerase-like TIM barrel" evidence="10">
    <location>
        <begin position="92"/>
        <end position="361"/>
    </location>
</feature>
<evidence type="ECO:0000256" key="5">
    <source>
        <dbReference type="ARBA" id="ARBA00022763"/>
    </source>
</evidence>